<dbReference type="EMBL" id="JAUDFV010000152">
    <property type="protein sequence ID" value="KAL2718052.1"/>
    <property type="molecule type" value="Genomic_DNA"/>
</dbReference>
<keyword evidence="3" id="KW-1185">Reference proteome</keyword>
<sequence length="388" mass="45447">MAKPVLVVNHQNHQSFLNKNIEMIRMIENDMDKVVFPNERKDNFQCTYFRRRSSKTSDKGKRWNGNQTSSDSSNDRTDNESESESVANVLRWLQSLPPNFTKRDLDESKNLYMLQETDQNLYRLYTKQERSKSLGSSLKQKSIDRVPLKGKNNMLLEHKKKVEFVKFNDTKHELKNTRMKSFQRKILSKDKKSTVKSSVSKLSKKSGKSDLHSMKTKSRQSIISIKNNQCQEPIGISKNISQNKLKSKLSGTQKRNIQKKIADNKRLIYVLNEIIKTVDNDNLSDRKKTTHIRKDYNNKNNDVENILIKEHFDIEESRTKRPIFKNPVIKKTLDDTMKNTLKRYILSNDWNHFEKNNIDINDEQPVKKKRCVMPPLAPADSVTPYILI</sequence>
<organism evidence="2 3">
    <name type="scientific">Vespula squamosa</name>
    <name type="common">Southern yellow jacket</name>
    <name type="synonym">Wasp</name>
    <dbReference type="NCBI Taxonomy" id="30214"/>
    <lineage>
        <taxon>Eukaryota</taxon>
        <taxon>Metazoa</taxon>
        <taxon>Ecdysozoa</taxon>
        <taxon>Arthropoda</taxon>
        <taxon>Hexapoda</taxon>
        <taxon>Insecta</taxon>
        <taxon>Pterygota</taxon>
        <taxon>Neoptera</taxon>
        <taxon>Endopterygota</taxon>
        <taxon>Hymenoptera</taxon>
        <taxon>Apocrita</taxon>
        <taxon>Aculeata</taxon>
        <taxon>Vespoidea</taxon>
        <taxon>Vespidae</taxon>
        <taxon>Vespinae</taxon>
        <taxon>Vespula</taxon>
    </lineage>
</organism>
<protein>
    <submittedName>
        <fullName evidence="2">Uncharacterized protein</fullName>
    </submittedName>
</protein>
<comment type="caution">
    <text evidence="2">The sequence shown here is derived from an EMBL/GenBank/DDBJ whole genome shotgun (WGS) entry which is preliminary data.</text>
</comment>
<name>A0ABD2ABR5_VESSQ</name>
<dbReference type="Proteomes" id="UP001607302">
    <property type="component" value="Unassembled WGS sequence"/>
</dbReference>
<evidence type="ECO:0000313" key="2">
    <source>
        <dbReference type="EMBL" id="KAL2718052.1"/>
    </source>
</evidence>
<evidence type="ECO:0000313" key="3">
    <source>
        <dbReference type="Proteomes" id="UP001607302"/>
    </source>
</evidence>
<dbReference type="AlphaFoldDB" id="A0ABD2ABR5"/>
<evidence type="ECO:0000256" key="1">
    <source>
        <dbReference type="SAM" id="MobiDB-lite"/>
    </source>
</evidence>
<feature type="region of interest" description="Disordered" evidence="1">
    <location>
        <begin position="186"/>
        <end position="219"/>
    </location>
</feature>
<proteinExistence type="predicted"/>
<gene>
    <name evidence="2" type="ORF">V1478_011928</name>
</gene>
<reference evidence="2 3" key="1">
    <citation type="journal article" date="2024" name="Ann. Entomol. Soc. Am.">
        <title>Genomic analyses of the southern and eastern yellowjacket wasps (Hymenoptera: Vespidae) reveal evolutionary signatures of social life.</title>
        <authorList>
            <person name="Catto M.A."/>
            <person name="Caine P.B."/>
            <person name="Orr S.E."/>
            <person name="Hunt B.G."/>
            <person name="Goodisman M.A.D."/>
        </authorList>
    </citation>
    <scope>NUCLEOTIDE SEQUENCE [LARGE SCALE GENOMIC DNA]</scope>
    <source>
        <strain evidence="2">233</strain>
        <tissue evidence="2">Head and thorax</tissue>
    </source>
</reference>
<feature type="region of interest" description="Disordered" evidence="1">
    <location>
        <begin position="55"/>
        <end position="83"/>
    </location>
</feature>
<accession>A0ABD2ABR5</accession>